<keyword evidence="1" id="KW-0732">Signal</keyword>
<evidence type="ECO:0000313" key="3">
    <source>
        <dbReference type="Proteomes" id="UP001054945"/>
    </source>
</evidence>
<dbReference type="EMBL" id="BPLR01017429">
    <property type="protein sequence ID" value="GIY91551.1"/>
    <property type="molecule type" value="Genomic_DNA"/>
</dbReference>
<accession>A0AAV4X8G4</accession>
<comment type="caution">
    <text evidence="2">The sequence shown here is derived from an EMBL/GenBank/DDBJ whole genome shotgun (WGS) entry which is preliminary data.</text>
</comment>
<dbReference type="Gene3D" id="2.60.40.770">
    <property type="match status" value="1"/>
</dbReference>
<reference evidence="2 3" key="1">
    <citation type="submission" date="2021-06" db="EMBL/GenBank/DDBJ databases">
        <title>Caerostris extrusa draft genome.</title>
        <authorList>
            <person name="Kono N."/>
            <person name="Arakawa K."/>
        </authorList>
    </citation>
    <scope>NUCLEOTIDE SEQUENCE [LARGE SCALE GENOMIC DNA]</scope>
</reference>
<feature type="chain" id="PRO_5043853791" evidence="1">
    <location>
        <begin position="18"/>
        <end position="168"/>
    </location>
</feature>
<gene>
    <name evidence="2" type="ORF">CEXT_795451</name>
</gene>
<proteinExistence type="predicted"/>
<sequence>MFLKSCILLLVVAYASADFVNSFDCPNVTAHSHNVHMEVSDCGSGDPSCPLYQGHSHKVVFEFSPLKNYTGKVDFRVYGVFEKFSVPYRGKADAYENATYLDNGQKLKDAGIFLSNRPIRHESEFAVSANYPKISLKVRFMMIERRTKEVLMCQEVPVAIQSAPTPAS</sequence>
<dbReference type="Proteomes" id="UP001054945">
    <property type="component" value="Unassembled WGS sequence"/>
</dbReference>
<name>A0AAV4X8G4_CAEEX</name>
<dbReference type="AlphaFoldDB" id="A0AAV4X8G4"/>
<keyword evidence="3" id="KW-1185">Reference proteome</keyword>
<evidence type="ECO:0000313" key="2">
    <source>
        <dbReference type="EMBL" id="GIY91551.1"/>
    </source>
</evidence>
<organism evidence="2 3">
    <name type="scientific">Caerostris extrusa</name>
    <name type="common">Bark spider</name>
    <name type="synonym">Caerostris bankana</name>
    <dbReference type="NCBI Taxonomy" id="172846"/>
    <lineage>
        <taxon>Eukaryota</taxon>
        <taxon>Metazoa</taxon>
        <taxon>Ecdysozoa</taxon>
        <taxon>Arthropoda</taxon>
        <taxon>Chelicerata</taxon>
        <taxon>Arachnida</taxon>
        <taxon>Araneae</taxon>
        <taxon>Araneomorphae</taxon>
        <taxon>Entelegynae</taxon>
        <taxon>Araneoidea</taxon>
        <taxon>Araneidae</taxon>
        <taxon>Caerostris</taxon>
    </lineage>
</organism>
<feature type="signal peptide" evidence="1">
    <location>
        <begin position="1"/>
        <end position="17"/>
    </location>
</feature>
<evidence type="ECO:0000256" key="1">
    <source>
        <dbReference type="SAM" id="SignalP"/>
    </source>
</evidence>
<protein>
    <submittedName>
        <fullName evidence="2">ML domain-containing protein</fullName>
    </submittedName>
</protein>